<name>A0A8K0I1W6_COCNU</name>
<organism evidence="1 2">
    <name type="scientific">Cocos nucifera</name>
    <name type="common">Coconut palm</name>
    <dbReference type="NCBI Taxonomy" id="13894"/>
    <lineage>
        <taxon>Eukaryota</taxon>
        <taxon>Viridiplantae</taxon>
        <taxon>Streptophyta</taxon>
        <taxon>Embryophyta</taxon>
        <taxon>Tracheophyta</taxon>
        <taxon>Spermatophyta</taxon>
        <taxon>Magnoliopsida</taxon>
        <taxon>Liliopsida</taxon>
        <taxon>Arecaceae</taxon>
        <taxon>Arecoideae</taxon>
        <taxon>Cocoseae</taxon>
        <taxon>Attaleinae</taxon>
        <taxon>Cocos</taxon>
    </lineage>
</organism>
<evidence type="ECO:0000313" key="1">
    <source>
        <dbReference type="EMBL" id="KAG1334218.1"/>
    </source>
</evidence>
<comment type="caution">
    <text evidence="1">The sequence shown here is derived from an EMBL/GenBank/DDBJ whole genome shotgun (WGS) entry which is preliminary data.</text>
</comment>
<dbReference type="Proteomes" id="UP000797356">
    <property type="component" value="Chromosome 3"/>
</dbReference>
<reference evidence="1" key="2">
    <citation type="submission" date="2019-07" db="EMBL/GenBank/DDBJ databases">
        <authorList>
            <person name="Yang Y."/>
            <person name="Bocs S."/>
            <person name="Baudouin L."/>
        </authorList>
    </citation>
    <scope>NUCLEOTIDE SEQUENCE</scope>
    <source>
        <tissue evidence="1">Spear leaf of Hainan Tall coconut</tissue>
    </source>
</reference>
<gene>
    <name evidence="1" type="ORF">COCNU_03G003370</name>
</gene>
<protein>
    <submittedName>
        <fullName evidence="1">Uncharacterized protein</fullName>
    </submittedName>
</protein>
<reference evidence="1" key="1">
    <citation type="journal article" date="2017" name="Gigascience">
        <title>The genome draft of coconut (Cocos nucifera).</title>
        <authorList>
            <person name="Xiao Y."/>
            <person name="Xu P."/>
            <person name="Fan H."/>
            <person name="Baudouin L."/>
            <person name="Xia W."/>
            <person name="Bocs S."/>
            <person name="Xu J."/>
            <person name="Li Q."/>
            <person name="Guo A."/>
            <person name="Zhou L."/>
            <person name="Li J."/>
            <person name="Wu Y."/>
            <person name="Ma Z."/>
            <person name="Armero A."/>
            <person name="Issali A.E."/>
            <person name="Liu N."/>
            <person name="Peng M."/>
            <person name="Yang Y."/>
        </authorList>
    </citation>
    <scope>NUCLEOTIDE SEQUENCE</scope>
    <source>
        <tissue evidence="1">Spear leaf of Hainan Tall coconut</tissue>
    </source>
</reference>
<keyword evidence="2" id="KW-1185">Reference proteome</keyword>
<evidence type="ECO:0000313" key="2">
    <source>
        <dbReference type="Proteomes" id="UP000797356"/>
    </source>
</evidence>
<dbReference type="AlphaFoldDB" id="A0A8K0I1W6"/>
<sequence>MSYWSEASVSSQTFGIVSWEEPLVGQALGITTACSKHRLDAPCVSEVLDVPKLQNILIGPRVGIGFALPEHVGTRWRFAIAGGPLQVPQGALSSRHGGKRQQRKFHCFLPLLWHVSYLEAMSRLEAC</sequence>
<proteinExistence type="predicted"/>
<accession>A0A8K0I1W6</accession>
<dbReference type="EMBL" id="CM017874">
    <property type="protein sequence ID" value="KAG1334218.1"/>
    <property type="molecule type" value="Genomic_DNA"/>
</dbReference>
<dbReference type="OrthoDB" id="6353017at2759"/>